<organism evidence="3 4">
    <name type="scientific">Pseudohalioglobus sediminis</name>
    <dbReference type="NCBI Taxonomy" id="2606449"/>
    <lineage>
        <taxon>Bacteria</taxon>
        <taxon>Pseudomonadati</taxon>
        <taxon>Pseudomonadota</taxon>
        <taxon>Gammaproteobacteria</taxon>
        <taxon>Cellvibrionales</taxon>
        <taxon>Halieaceae</taxon>
        <taxon>Pseudohalioglobus</taxon>
    </lineage>
</organism>
<dbReference type="NCBIfam" id="NF002541">
    <property type="entry name" value="PRK02101.1-1"/>
    <property type="match status" value="1"/>
</dbReference>
<reference evidence="3 4" key="1">
    <citation type="submission" date="2019-09" db="EMBL/GenBank/DDBJ databases">
        <authorList>
            <person name="Chen X.-Y."/>
        </authorList>
    </citation>
    <scope>NUCLEOTIDE SEQUENCE [LARGE SCALE GENOMIC DNA]</scope>
    <source>
        <strain evidence="3 4">NY5</strain>
    </source>
</reference>
<dbReference type="GO" id="GO:0005829">
    <property type="term" value="C:cytosol"/>
    <property type="evidence" value="ECO:0007669"/>
    <property type="project" value="TreeGrafter"/>
</dbReference>
<proteinExistence type="inferred from homology"/>
<protein>
    <recommendedName>
        <fullName evidence="1">UPF0246 protein F0M18_11685</fullName>
    </recommendedName>
</protein>
<dbReference type="Pfam" id="PF03883">
    <property type="entry name" value="H2O2_YaaD"/>
    <property type="match status" value="1"/>
</dbReference>
<dbReference type="RefSeq" id="WP_149611625.1">
    <property type="nucleotide sequence ID" value="NZ_VTUX01000005.1"/>
</dbReference>
<dbReference type="HAMAP" id="MF_00652">
    <property type="entry name" value="UPF0246"/>
    <property type="match status" value="1"/>
</dbReference>
<dbReference type="Proteomes" id="UP000323708">
    <property type="component" value="Unassembled WGS sequence"/>
</dbReference>
<evidence type="ECO:0000313" key="3">
    <source>
        <dbReference type="EMBL" id="KAA1190469.1"/>
    </source>
</evidence>
<accession>A0A5B0WX54</accession>
<evidence type="ECO:0000313" key="4">
    <source>
        <dbReference type="Proteomes" id="UP000323708"/>
    </source>
</evidence>
<dbReference type="InterPro" id="IPR005583">
    <property type="entry name" value="YaaA"/>
</dbReference>
<gene>
    <name evidence="3" type="primary">yaaA</name>
    <name evidence="3" type="ORF">F0M18_11685</name>
</gene>
<name>A0A5B0WX54_9GAMM</name>
<feature type="region of interest" description="Disordered" evidence="2">
    <location>
        <begin position="1"/>
        <end position="23"/>
    </location>
</feature>
<evidence type="ECO:0000256" key="2">
    <source>
        <dbReference type="SAM" id="MobiDB-lite"/>
    </source>
</evidence>
<dbReference type="PANTHER" id="PTHR30283:SF4">
    <property type="entry name" value="PEROXIDE STRESS RESISTANCE PROTEIN YAAA"/>
    <property type="match status" value="1"/>
</dbReference>
<evidence type="ECO:0000256" key="1">
    <source>
        <dbReference type="HAMAP-Rule" id="MF_00652"/>
    </source>
</evidence>
<dbReference type="PANTHER" id="PTHR30283">
    <property type="entry name" value="PEROXIDE STRESS RESPONSE PROTEIN YAAA"/>
    <property type="match status" value="1"/>
</dbReference>
<dbReference type="EMBL" id="VTUX01000005">
    <property type="protein sequence ID" value="KAA1190469.1"/>
    <property type="molecule type" value="Genomic_DNA"/>
</dbReference>
<dbReference type="AlphaFoldDB" id="A0A5B0WX54"/>
<comment type="similarity">
    <text evidence="1">Belongs to the UPF0246 family.</text>
</comment>
<comment type="caution">
    <text evidence="3">The sequence shown here is derived from an EMBL/GenBank/DDBJ whole genome shotgun (WGS) entry which is preliminary data.</text>
</comment>
<dbReference type="NCBIfam" id="NF002542">
    <property type="entry name" value="PRK02101.1-3"/>
    <property type="match status" value="1"/>
</dbReference>
<sequence length="261" mass="29456">MLTVISPAKTLDFDTPPTTRKATQPQFLERASELVEDAREMSPQDIRALMGVSESIAELNHTRFMNWSAPFSLDNAKQALLAFKGDVYTGLEAETLTTAQLGFAQKHLVILSGLYGLLRPLDLMQPYRLEMGLKFANRGGKNLYEFWGDDITRAMNRQLKKSGSPVLVNLASNEYFKSVQAKQLEADIVTPVFKDLKGDKYKVISFYAKKARGQMARFIIDGELNDPRGLEKFRTDGYRYNKAESTARELVFTRDQPPSAK</sequence>
<dbReference type="GO" id="GO:0033194">
    <property type="term" value="P:response to hydroperoxide"/>
    <property type="evidence" value="ECO:0007669"/>
    <property type="project" value="TreeGrafter"/>
</dbReference>
<keyword evidence="4" id="KW-1185">Reference proteome</keyword>